<accession>A0A7W5UI57</accession>
<feature type="transmembrane region" description="Helical" evidence="1">
    <location>
        <begin position="151"/>
        <end position="171"/>
    </location>
</feature>
<comment type="caution">
    <text evidence="2">The sequence shown here is derived from an EMBL/GenBank/DDBJ whole genome shotgun (WGS) entry which is preliminary data.</text>
</comment>
<feature type="transmembrane region" description="Helical" evidence="1">
    <location>
        <begin position="183"/>
        <end position="204"/>
    </location>
</feature>
<keyword evidence="1" id="KW-0812">Transmembrane</keyword>
<dbReference type="InterPro" id="IPR049458">
    <property type="entry name" value="EpsG-like"/>
</dbReference>
<keyword evidence="1" id="KW-0472">Membrane</keyword>
<evidence type="ECO:0000313" key="3">
    <source>
        <dbReference type="Proteomes" id="UP000541425"/>
    </source>
</evidence>
<evidence type="ECO:0000313" key="2">
    <source>
        <dbReference type="EMBL" id="MBB3702946.1"/>
    </source>
</evidence>
<dbReference type="EMBL" id="JACICA010000006">
    <property type="protein sequence ID" value="MBB3702946.1"/>
    <property type="molecule type" value="Genomic_DNA"/>
</dbReference>
<dbReference type="RefSeq" id="WP_183696753.1">
    <property type="nucleotide sequence ID" value="NZ_JACICA010000006.1"/>
</dbReference>
<evidence type="ECO:0000256" key="1">
    <source>
        <dbReference type="SAM" id="Phobius"/>
    </source>
</evidence>
<reference evidence="2 3" key="1">
    <citation type="submission" date="2020-08" db="EMBL/GenBank/DDBJ databases">
        <title>Genomic Encyclopedia of Type Strains, Phase IV (KMG-IV): sequencing the most valuable type-strain genomes for metagenomic binning, comparative biology and taxonomic classification.</title>
        <authorList>
            <person name="Goeker M."/>
        </authorList>
    </citation>
    <scope>NUCLEOTIDE SEQUENCE [LARGE SCALE GENOMIC DNA]</scope>
    <source>
        <strain evidence="2 3">DSM 22548</strain>
    </source>
</reference>
<evidence type="ECO:0008006" key="4">
    <source>
        <dbReference type="Google" id="ProtNLM"/>
    </source>
</evidence>
<feature type="transmembrane region" description="Helical" evidence="1">
    <location>
        <begin position="280"/>
        <end position="300"/>
    </location>
</feature>
<organism evidence="2 3">
    <name type="scientific">Alloprevotella rava</name>
    <dbReference type="NCBI Taxonomy" id="671218"/>
    <lineage>
        <taxon>Bacteria</taxon>
        <taxon>Pseudomonadati</taxon>
        <taxon>Bacteroidota</taxon>
        <taxon>Bacteroidia</taxon>
        <taxon>Bacteroidales</taxon>
        <taxon>Prevotellaceae</taxon>
        <taxon>Alloprevotella</taxon>
    </lineage>
</organism>
<dbReference type="AlphaFoldDB" id="A0A7W5UI57"/>
<keyword evidence="1" id="KW-1133">Transmembrane helix</keyword>
<dbReference type="Proteomes" id="UP000541425">
    <property type="component" value="Unassembled WGS sequence"/>
</dbReference>
<feature type="transmembrane region" description="Helical" evidence="1">
    <location>
        <begin position="307"/>
        <end position="327"/>
    </location>
</feature>
<dbReference type="Pfam" id="PF14897">
    <property type="entry name" value="EpsG"/>
    <property type="match status" value="1"/>
</dbReference>
<name>A0A7W5UI57_9BACT</name>
<gene>
    <name evidence="2" type="ORF">FHS60_001419</name>
</gene>
<feature type="transmembrane region" description="Helical" evidence="1">
    <location>
        <begin position="109"/>
        <end position="139"/>
    </location>
</feature>
<feature type="transmembrane region" description="Helical" evidence="1">
    <location>
        <begin position="77"/>
        <end position="97"/>
    </location>
</feature>
<protein>
    <recommendedName>
        <fullName evidence="4">EpsG family protein</fullName>
    </recommendedName>
</protein>
<sequence>MIFYILILSVLLLLKNKYILPIFVILVGGVCAIRYNVGYDYSNYLTIILGHNTYDAEFDRFEPLSRFLILSSRKLHFSQLFFIITSLVIIGSTAFFIKRESMNKKISILIFMSLPLFFWASLSIIRQMCAVSLGTIYFIYLFQNKYIKASIPLILAILFHSSAWILLLAIIIKRIHLNNKKIVFFYILSFFLYILIPLFLRINTGVSFIERAHFFMMSTEELKGYKGLFYLVNFIFIFLLFILKKHLNNEDENKEKLAYYFKLFVTGTIIYNIFSPFATLGGRLSTFYLITLIIILPNIIEISNNKIVKYLTYIFSCIIFVYTIWLASSSYQKGLTIKDPYCPYRTFLSNQKEYYNAW</sequence>
<feature type="transmembrane region" description="Helical" evidence="1">
    <location>
        <begin position="224"/>
        <end position="243"/>
    </location>
</feature>
<feature type="transmembrane region" description="Helical" evidence="1">
    <location>
        <begin position="257"/>
        <end position="274"/>
    </location>
</feature>
<proteinExistence type="predicted"/>